<dbReference type="AlphaFoldDB" id="A0A8J2I0M5"/>
<organism evidence="2 3">
    <name type="scientific">Alternaria atra</name>
    <dbReference type="NCBI Taxonomy" id="119953"/>
    <lineage>
        <taxon>Eukaryota</taxon>
        <taxon>Fungi</taxon>
        <taxon>Dikarya</taxon>
        <taxon>Ascomycota</taxon>
        <taxon>Pezizomycotina</taxon>
        <taxon>Dothideomycetes</taxon>
        <taxon>Pleosporomycetidae</taxon>
        <taxon>Pleosporales</taxon>
        <taxon>Pleosporineae</taxon>
        <taxon>Pleosporaceae</taxon>
        <taxon>Alternaria</taxon>
        <taxon>Alternaria sect. Ulocladioides</taxon>
    </lineage>
</organism>
<keyword evidence="1" id="KW-1133">Transmembrane helix</keyword>
<accession>A0A8J2I0M5</accession>
<dbReference type="Proteomes" id="UP000676310">
    <property type="component" value="Unassembled WGS sequence"/>
</dbReference>
<feature type="transmembrane region" description="Helical" evidence="1">
    <location>
        <begin position="152"/>
        <end position="172"/>
    </location>
</feature>
<dbReference type="EMBL" id="CAJRGZ010000017">
    <property type="protein sequence ID" value="CAG5156598.1"/>
    <property type="molecule type" value="Genomic_DNA"/>
</dbReference>
<evidence type="ECO:0000256" key="1">
    <source>
        <dbReference type="SAM" id="Phobius"/>
    </source>
</evidence>
<dbReference type="GeneID" id="67016057"/>
<name>A0A8J2I0M5_9PLEO</name>
<reference evidence="2" key="1">
    <citation type="submission" date="2021-05" db="EMBL/GenBank/DDBJ databases">
        <authorList>
            <person name="Stam R."/>
        </authorList>
    </citation>
    <scope>NUCLEOTIDE SEQUENCE</scope>
    <source>
        <strain evidence="2">CS162</strain>
    </source>
</reference>
<protein>
    <submittedName>
        <fullName evidence="2">Uncharacterized protein</fullName>
    </submittedName>
</protein>
<feature type="transmembrane region" description="Helical" evidence="1">
    <location>
        <begin position="116"/>
        <end position="136"/>
    </location>
</feature>
<keyword evidence="1" id="KW-0472">Membrane</keyword>
<dbReference type="PANTHER" id="PTHR37919:SF2">
    <property type="entry name" value="EXPERA DOMAIN-CONTAINING PROTEIN"/>
    <property type="match status" value="1"/>
</dbReference>
<evidence type="ECO:0000313" key="3">
    <source>
        <dbReference type="Proteomes" id="UP000676310"/>
    </source>
</evidence>
<dbReference type="RefSeq" id="XP_043167941.1">
    <property type="nucleotide sequence ID" value="XM_043312006.1"/>
</dbReference>
<sequence length="202" mass="22704">MVFTHTPRYEIAVWSIFSYFSIWYDVAYISLRPHTLPGGKWHGPVFKPMVRWAAINNLYGEQAWNDNDTVLAAKANIGCFEANLHLIYLCQLVRAGGLSWTMGTSRISGRLTAQTVLFSLLAMAIQATKLSFYIAAQLTSERFREHTSSLPVWIWIHYSILFVSACAVVAFLNEISVGLTNNEAAQPPQASIAEKLPTQYLE</sequence>
<comment type="caution">
    <text evidence="2">The sequence shown here is derived from an EMBL/GenBank/DDBJ whole genome shotgun (WGS) entry which is preliminary data.</text>
</comment>
<gene>
    <name evidence="2" type="ORF">ALTATR162_LOCUS4395</name>
</gene>
<dbReference type="OrthoDB" id="60858at2759"/>
<proteinExistence type="predicted"/>
<dbReference type="PANTHER" id="PTHR37919">
    <property type="entry name" value="PROTEIN CBG05606"/>
    <property type="match status" value="1"/>
</dbReference>
<keyword evidence="3" id="KW-1185">Reference proteome</keyword>
<keyword evidence="1" id="KW-0812">Transmembrane</keyword>
<evidence type="ECO:0000313" key="2">
    <source>
        <dbReference type="EMBL" id="CAG5156598.1"/>
    </source>
</evidence>